<organism evidence="2 3">
    <name type="scientific">Amborella trichopoda</name>
    <dbReference type="NCBI Taxonomy" id="13333"/>
    <lineage>
        <taxon>Eukaryota</taxon>
        <taxon>Viridiplantae</taxon>
        <taxon>Streptophyta</taxon>
        <taxon>Embryophyta</taxon>
        <taxon>Tracheophyta</taxon>
        <taxon>Spermatophyta</taxon>
        <taxon>Magnoliopsida</taxon>
        <taxon>Amborellales</taxon>
        <taxon>Amborellaceae</taxon>
        <taxon>Amborella</taxon>
    </lineage>
</organism>
<proteinExistence type="predicted"/>
<dbReference type="EMBL" id="KI395787">
    <property type="protein sequence ID" value="ERM97837.1"/>
    <property type="molecule type" value="Genomic_DNA"/>
</dbReference>
<protein>
    <submittedName>
        <fullName evidence="2">Uncharacterized protein</fullName>
    </submittedName>
</protein>
<evidence type="ECO:0000313" key="2">
    <source>
        <dbReference type="EMBL" id="ERM97837.1"/>
    </source>
</evidence>
<reference evidence="3" key="1">
    <citation type="journal article" date="2013" name="Science">
        <title>The Amborella genome and the evolution of flowering plants.</title>
        <authorList>
            <consortium name="Amborella Genome Project"/>
        </authorList>
    </citation>
    <scope>NUCLEOTIDE SEQUENCE [LARGE SCALE GENOMIC DNA]</scope>
</reference>
<accession>W1NQ26</accession>
<feature type="region of interest" description="Disordered" evidence="1">
    <location>
        <begin position="69"/>
        <end position="98"/>
    </location>
</feature>
<evidence type="ECO:0000256" key="1">
    <source>
        <dbReference type="SAM" id="MobiDB-lite"/>
    </source>
</evidence>
<dbReference type="HOGENOM" id="CLU_2336475_0_0_1"/>
<dbReference type="Proteomes" id="UP000017836">
    <property type="component" value="Unassembled WGS sequence"/>
</dbReference>
<gene>
    <name evidence="2" type="ORF">AMTR_s00118p00088450</name>
</gene>
<evidence type="ECO:0000313" key="3">
    <source>
        <dbReference type="Proteomes" id="UP000017836"/>
    </source>
</evidence>
<keyword evidence="3" id="KW-1185">Reference proteome</keyword>
<name>W1NQ26_AMBTC</name>
<dbReference type="AlphaFoldDB" id="W1NQ26"/>
<sequence>MEVSARWKLERDDKKETRVRRWRRACGDGKKRATMGRRSAAVKEMSTWRWRMERGDVEKHAAIRRRRVSDDGVGRRQWQGACDGGKEMCSSVHAAATT</sequence>
<dbReference type="Gramene" id="ERM97837">
    <property type="protein sequence ID" value="ERM97837"/>
    <property type="gene ID" value="AMTR_s00118p00088450"/>
</dbReference>